<protein>
    <recommendedName>
        <fullName evidence="3">Transcription factor domain-containing protein</fullName>
    </recommendedName>
</protein>
<dbReference type="VEuPathDB" id="FungiDB:A1O9_08357"/>
<evidence type="ECO:0000313" key="1">
    <source>
        <dbReference type="EMBL" id="KEF55607.1"/>
    </source>
</evidence>
<dbReference type="Proteomes" id="UP000027920">
    <property type="component" value="Unassembled WGS sequence"/>
</dbReference>
<accession>A0A072P7A6</accession>
<dbReference type="OrthoDB" id="4126390at2759"/>
<dbReference type="Pfam" id="PF11951">
    <property type="entry name" value="Fungal_trans_2"/>
    <property type="match status" value="1"/>
</dbReference>
<dbReference type="AlphaFoldDB" id="A0A072P7A6"/>
<dbReference type="InterPro" id="IPR021858">
    <property type="entry name" value="Fun_TF"/>
</dbReference>
<dbReference type="GeneID" id="25283270"/>
<dbReference type="RefSeq" id="XP_013258197.1">
    <property type="nucleotide sequence ID" value="XM_013402743.1"/>
</dbReference>
<proteinExistence type="predicted"/>
<keyword evidence="2" id="KW-1185">Reference proteome</keyword>
<dbReference type="EMBL" id="AMGV01000007">
    <property type="protein sequence ID" value="KEF55607.1"/>
    <property type="molecule type" value="Genomic_DNA"/>
</dbReference>
<organism evidence="1 2">
    <name type="scientific">Exophiala aquamarina CBS 119918</name>
    <dbReference type="NCBI Taxonomy" id="1182545"/>
    <lineage>
        <taxon>Eukaryota</taxon>
        <taxon>Fungi</taxon>
        <taxon>Dikarya</taxon>
        <taxon>Ascomycota</taxon>
        <taxon>Pezizomycotina</taxon>
        <taxon>Eurotiomycetes</taxon>
        <taxon>Chaetothyriomycetidae</taxon>
        <taxon>Chaetothyriales</taxon>
        <taxon>Herpotrichiellaceae</taxon>
        <taxon>Exophiala</taxon>
    </lineage>
</organism>
<dbReference type="STRING" id="1182545.A0A072P7A6"/>
<comment type="caution">
    <text evidence="1">The sequence shown here is derived from an EMBL/GenBank/DDBJ whole genome shotgun (WGS) entry which is preliminary data.</text>
</comment>
<evidence type="ECO:0000313" key="2">
    <source>
        <dbReference type="Proteomes" id="UP000027920"/>
    </source>
</evidence>
<reference evidence="1 2" key="1">
    <citation type="submission" date="2013-03" db="EMBL/GenBank/DDBJ databases">
        <title>The Genome Sequence of Exophiala aquamarina CBS 119918.</title>
        <authorList>
            <consortium name="The Broad Institute Genomics Platform"/>
            <person name="Cuomo C."/>
            <person name="de Hoog S."/>
            <person name="Gorbushina A."/>
            <person name="Walker B."/>
            <person name="Young S.K."/>
            <person name="Zeng Q."/>
            <person name="Gargeya S."/>
            <person name="Fitzgerald M."/>
            <person name="Haas B."/>
            <person name="Abouelleil A."/>
            <person name="Allen A.W."/>
            <person name="Alvarado L."/>
            <person name="Arachchi H.M."/>
            <person name="Berlin A.M."/>
            <person name="Chapman S.B."/>
            <person name="Gainer-Dewar J."/>
            <person name="Goldberg J."/>
            <person name="Griggs A."/>
            <person name="Gujja S."/>
            <person name="Hansen M."/>
            <person name="Howarth C."/>
            <person name="Imamovic A."/>
            <person name="Ireland A."/>
            <person name="Larimer J."/>
            <person name="McCowan C."/>
            <person name="Murphy C."/>
            <person name="Pearson M."/>
            <person name="Poon T.W."/>
            <person name="Priest M."/>
            <person name="Roberts A."/>
            <person name="Saif S."/>
            <person name="Shea T."/>
            <person name="Sisk P."/>
            <person name="Sykes S."/>
            <person name="Wortman J."/>
            <person name="Nusbaum C."/>
            <person name="Birren B."/>
        </authorList>
    </citation>
    <scope>NUCLEOTIDE SEQUENCE [LARGE SCALE GENOMIC DNA]</scope>
    <source>
        <strain evidence="1 2">CBS 119918</strain>
    </source>
</reference>
<dbReference type="HOGENOM" id="CLU_038300_1_0_1"/>
<sequence>MCRNSDNGCIWAAAIRDCRERSDTLFHACVACQAYLSHGPSESFLKFYEQLLTSVQSDLHYPYQQLNDGTLGATVLLCTIGMLQGVPWTIHLKGMKAIFDVYDQLPPSINPGPLFSHCLGIMGVFDLERLNVGRTTTCLNIWQRYRKEKFGRSNNEIDGIEIISGLPRSLIDVFAVEVSASAEEALWLWPGYEGSITQCHLWESYRLAGVLDIRHRRKEKIGNDVERADRRMSNVSNDDVLRRGLSALDAIYNGREMAAYVVDKSRPRIHTLFPLFIMTLEVISAHQHRSWHPLLESWITIEAALDQTSNTRLAWQIIEDMIESLKMGFQYTPDQIAKMRGIEVLLL</sequence>
<evidence type="ECO:0008006" key="3">
    <source>
        <dbReference type="Google" id="ProtNLM"/>
    </source>
</evidence>
<name>A0A072P7A6_9EURO</name>
<gene>
    <name evidence="1" type="ORF">A1O9_08357</name>
</gene>